<dbReference type="Gene3D" id="3.90.1150.10">
    <property type="entry name" value="Aspartate Aminotransferase, domain 1"/>
    <property type="match status" value="2"/>
</dbReference>
<dbReference type="InterPro" id="IPR005814">
    <property type="entry name" value="Aminotrans_3"/>
</dbReference>
<dbReference type="InterPro" id="IPR015422">
    <property type="entry name" value="PyrdxlP-dep_Trfase_small"/>
</dbReference>
<dbReference type="Pfam" id="PF00202">
    <property type="entry name" value="Aminotran_3"/>
    <property type="match status" value="1"/>
</dbReference>
<dbReference type="PANTHER" id="PTHR11986:SF79">
    <property type="entry name" value="ACETYLORNITHINE AMINOTRANSFERASE, MITOCHONDRIAL"/>
    <property type="match status" value="1"/>
</dbReference>
<keyword evidence="3" id="KW-0808">Transferase</keyword>
<dbReference type="GO" id="GO:0030170">
    <property type="term" value="F:pyridoxal phosphate binding"/>
    <property type="evidence" value="ECO:0007669"/>
    <property type="project" value="InterPro"/>
</dbReference>
<evidence type="ECO:0000256" key="2">
    <source>
        <dbReference type="ARBA" id="ARBA00022576"/>
    </source>
</evidence>
<comment type="cofactor">
    <cofactor evidence="1">
        <name>pyridoxal 5'-phosphate</name>
        <dbReference type="ChEBI" id="CHEBI:597326"/>
    </cofactor>
</comment>
<dbReference type="SUPFAM" id="SSF53383">
    <property type="entry name" value="PLP-dependent transferases"/>
    <property type="match status" value="2"/>
</dbReference>
<gene>
    <name evidence="4" type="ORF">BW425_20025</name>
</gene>
<dbReference type="InterPro" id="IPR015424">
    <property type="entry name" value="PyrdxlP-dep_Trfase"/>
</dbReference>
<reference evidence="4 5" key="1">
    <citation type="submission" date="2017-02" db="EMBL/GenBank/DDBJ databases">
        <title>Bacillus pseudomycoides isolate FSL K6-0042.</title>
        <authorList>
            <person name="Kovac J."/>
        </authorList>
    </citation>
    <scope>NUCLEOTIDE SEQUENCE [LARGE SCALE GENOMIC DNA]</scope>
    <source>
        <strain evidence="4 5">FSL K6-0042</strain>
    </source>
</reference>
<evidence type="ECO:0000256" key="3">
    <source>
        <dbReference type="ARBA" id="ARBA00022679"/>
    </source>
</evidence>
<sequence>MIQALKSNTLPGNYSQKLHKRYQQAVPIGVYNSPPLYVQSAKGAMITDVDGNNFIDFAGGIGAMVAMELVTDRVTKEPAKELTAQLIKEFWKNGLISLGAGIHDNVLRFLPPLVISNEEIDKGFEIINQAFEALCQNSKRSGE</sequence>
<name>A0A1Y3M9J0_9BACI</name>
<dbReference type="Proteomes" id="UP000195321">
    <property type="component" value="Unassembled WGS sequence"/>
</dbReference>
<dbReference type="InterPro" id="IPR050103">
    <property type="entry name" value="Class-III_PLP-dep_AT"/>
</dbReference>
<accession>A0A1Y3M9J0</accession>
<evidence type="ECO:0008006" key="6">
    <source>
        <dbReference type="Google" id="ProtNLM"/>
    </source>
</evidence>
<comment type="caution">
    <text evidence="4">The sequence shown here is derived from an EMBL/GenBank/DDBJ whole genome shotgun (WGS) entry which is preliminary data.</text>
</comment>
<dbReference type="GO" id="GO:0008483">
    <property type="term" value="F:transaminase activity"/>
    <property type="evidence" value="ECO:0007669"/>
    <property type="project" value="UniProtKB-KW"/>
</dbReference>
<keyword evidence="2" id="KW-0032">Aminotransferase</keyword>
<evidence type="ECO:0000313" key="5">
    <source>
        <dbReference type="Proteomes" id="UP000195321"/>
    </source>
</evidence>
<protein>
    <recommendedName>
        <fullName evidence="6">4-aminobutyrate aminotransferase</fullName>
    </recommendedName>
</protein>
<dbReference type="PANTHER" id="PTHR11986">
    <property type="entry name" value="AMINOTRANSFERASE CLASS III"/>
    <property type="match status" value="1"/>
</dbReference>
<dbReference type="AlphaFoldDB" id="A0A1Y3M9J0"/>
<evidence type="ECO:0000313" key="4">
    <source>
        <dbReference type="EMBL" id="OUM47095.1"/>
    </source>
</evidence>
<evidence type="ECO:0000256" key="1">
    <source>
        <dbReference type="ARBA" id="ARBA00001933"/>
    </source>
</evidence>
<organism evidence="4 5">
    <name type="scientific">Bacillus pseudomycoides</name>
    <dbReference type="NCBI Taxonomy" id="64104"/>
    <lineage>
        <taxon>Bacteria</taxon>
        <taxon>Bacillati</taxon>
        <taxon>Bacillota</taxon>
        <taxon>Bacilli</taxon>
        <taxon>Bacillales</taxon>
        <taxon>Bacillaceae</taxon>
        <taxon>Bacillus</taxon>
        <taxon>Bacillus cereus group</taxon>
    </lineage>
</organism>
<dbReference type="EMBL" id="MWPX01000028">
    <property type="protein sequence ID" value="OUM47095.1"/>
    <property type="molecule type" value="Genomic_DNA"/>
</dbReference>
<dbReference type="GO" id="GO:0042802">
    <property type="term" value="F:identical protein binding"/>
    <property type="evidence" value="ECO:0007669"/>
    <property type="project" value="TreeGrafter"/>
</dbReference>
<proteinExistence type="predicted"/>